<gene>
    <name evidence="1" type="ORF">WN944_018963</name>
</gene>
<organism evidence="1 2">
    <name type="scientific">Citrus x changshan-huyou</name>
    <dbReference type="NCBI Taxonomy" id="2935761"/>
    <lineage>
        <taxon>Eukaryota</taxon>
        <taxon>Viridiplantae</taxon>
        <taxon>Streptophyta</taxon>
        <taxon>Embryophyta</taxon>
        <taxon>Tracheophyta</taxon>
        <taxon>Spermatophyta</taxon>
        <taxon>Magnoliopsida</taxon>
        <taxon>eudicotyledons</taxon>
        <taxon>Gunneridae</taxon>
        <taxon>Pentapetalae</taxon>
        <taxon>rosids</taxon>
        <taxon>malvids</taxon>
        <taxon>Sapindales</taxon>
        <taxon>Rutaceae</taxon>
        <taxon>Aurantioideae</taxon>
        <taxon>Citrus</taxon>
    </lineage>
</organism>
<dbReference type="AlphaFoldDB" id="A0AAP0QEP3"/>
<evidence type="ECO:0000313" key="1">
    <source>
        <dbReference type="EMBL" id="KAK9187565.1"/>
    </source>
</evidence>
<name>A0AAP0QEP3_9ROSI</name>
<sequence length="46" mass="5515">MRRLHLLWSKICKEILVGFNVLAARQVFSDLIEKARWRLLDYELLG</sequence>
<accession>A0AAP0QEP3</accession>
<comment type="caution">
    <text evidence="1">The sequence shown here is derived from an EMBL/GenBank/DDBJ whole genome shotgun (WGS) entry which is preliminary data.</text>
</comment>
<keyword evidence="2" id="KW-1185">Reference proteome</keyword>
<evidence type="ECO:0000313" key="2">
    <source>
        <dbReference type="Proteomes" id="UP001428341"/>
    </source>
</evidence>
<reference evidence="1 2" key="1">
    <citation type="submission" date="2024-05" db="EMBL/GenBank/DDBJ databases">
        <title>Haplotype-resolved chromosome-level genome assembly of Huyou (Citrus changshanensis).</title>
        <authorList>
            <person name="Miao C."/>
            <person name="Chen W."/>
            <person name="Wu Y."/>
            <person name="Wang L."/>
            <person name="Zhao S."/>
            <person name="Grierson D."/>
            <person name="Xu C."/>
            <person name="Chen K."/>
        </authorList>
    </citation>
    <scope>NUCLEOTIDE SEQUENCE [LARGE SCALE GENOMIC DNA]</scope>
    <source>
        <strain evidence="1">01-14</strain>
        <tissue evidence="1">Leaf</tissue>
    </source>
</reference>
<dbReference type="Proteomes" id="UP001428341">
    <property type="component" value="Unassembled WGS sequence"/>
</dbReference>
<dbReference type="EMBL" id="JBCGBO010000007">
    <property type="protein sequence ID" value="KAK9187565.1"/>
    <property type="molecule type" value="Genomic_DNA"/>
</dbReference>
<proteinExistence type="predicted"/>
<protein>
    <submittedName>
        <fullName evidence="1">Uncharacterized protein</fullName>
    </submittedName>
</protein>